<sequence length="324" mass="35373">MKTIFKLLICWLSLSTSVLAQYTIVFTNGHTGQASVIFFKTKTVLIKSFDNLRAPLQEVPKASIERITMADGSVLSTSAIGLQQSPPDQIAFFVRQEANRVATDDGSLRPVPYEWSNFLDKSITLLSVKHTEKNTIFTFVRRNTGQTRFIISSATYLYDRQDVRQAFRIVNAGKFDLDVPITIPAGVDSIQIALYFERVSPGLEEVNFKSLPVAAGALGGPVGGYLITGLSINNPAISGVVDESSALAKPFGSTKLNCITCGGIGTVRCPNCAGVGTVTTTERLPVVRHNITDYQITSRRITCPVCQGNRNYLCPNRPNHPELP</sequence>
<protein>
    <submittedName>
        <fullName evidence="2">Uncharacterized protein</fullName>
    </submittedName>
</protein>
<dbReference type="RefSeq" id="WP_093825397.1">
    <property type="nucleotide sequence ID" value="NZ_FOLQ01000003.1"/>
</dbReference>
<keyword evidence="3" id="KW-1185">Reference proteome</keyword>
<evidence type="ECO:0000256" key="1">
    <source>
        <dbReference type="SAM" id="SignalP"/>
    </source>
</evidence>
<dbReference type="STRING" id="662367.SAMN05216167_103103"/>
<evidence type="ECO:0000313" key="3">
    <source>
        <dbReference type="Proteomes" id="UP000198598"/>
    </source>
</evidence>
<evidence type="ECO:0000313" key="2">
    <source>
        <dbReference type="EMBL" id="SFD04551.1"/>
    </source>
</evidence>
<dbReference type="AlphaFoldDB" id="A0A1I1P3N8"/>
<accession>A0A1I1P3N8</accession>
<feature type="chain" id="PRO_5011646752" evidence="1">
    <location>
        <begin position="21"/>
        <end position="324"/>
    </location>
</feature>
<proteinExistence type="predicted"/>
<gene>
    <name evidence="2" type="ORF">SAMN05216167_103103</name>
</gene>
<dbReference type="EMBL" id="FOLQ01000003">
    <property type="protein sequence ID" value="SFD04551.1"/>
    <property type="molecule type" value="Genomic_DNA"/>
</dbReference>
<dbReference type="Proteomes" id="UP000198598">
    <property type="component" value="Unassembled WGS sequence"/>
</dbReference>
<name>A0A1I1P3N8_9BACT</name>
<feature type="signal peptide" evidence="1">
    <location>
        <begin position="1"/>
        <end position="20"/>
    </location>
</feature>
<organism evidence="2 3">
    <name type="scientific">Spirosoma endophyticum</name>
    <dbReference type="NCBI Taxonomy" id="662367"/>
    <lineage>
        <taxon>Bacteria</taxon>
        <taxon>Pseudomonadati</taxon>
        <taxon>Bacteroidota</taxon>
        <taxon>Cytophagia</taxon>
        <taxon>Cytophagales</taxon>
        <taxon>Cytophagaceae</taxon>
        <taxon>Spirosoma</taxon>
    </lineage>
</organism>
<reference evidence="2 3" key="1">
    <citation type="submission" date="2016-10" db="EMBL/GenBank/DDBJ databases">
        <authorList>
            <person name="de Groot N.N."/>
        </authorList>
    </citation>
    <scope>NUCLEOTIDE SEQUENCE [LARGE SCALE GENOMIC DNA]</scope>
    <source>
        <strain evidence="2 3">DSM 26130</strain>
    </source>
</reference>
<keyword evidence="1" id="KW-0732">Signal</keyword>